<accession>A0A1Q4V0Z8</accession>
<dbReference type="RefSeq" id="WP_073793163.1">
    <property type="nucleotide sequence ID" value="NZ_LFBV01000009.1"/>
</dbReference>
<comment type="caution">
    <text evidence="2">The sequence shown here is derived from an EMBL/GenBank/DDBJ whole genome shotgun (WGS) entry which is preliminary data.</text>
</comment>
<proteinExistence type="predicted"/>
<dbReference type="Proteomes" id="UP000186455">
    <property type="component" value="Unassembled WGS sequence"/>
</dbReference>
<dbReference type="EMBL" id="LFBV01000009">
    <property type="protein sequence ID" value="OKH91476.1"/>
    <property type="molecule type" value="Genomic_DNA"/>
</dbReference>
<dbReference type="STRING" id="1048205.AB852_28370"/>
<dbReference type="AlphaFoldDB" id="A0A1Q4V0Z8"/>
<keyword evidence="3" id="KW-1185">Reference proteome</keyword>
<evidence type="ECO:0000313" key="3">
    <source>
        <dbReference type="Proteomes" id="UP000186455"/>
    </source>
</evidence>
<sequence>MDRSHLTPAQPTPAQHQPRLDQPLYGQAARDLAQQIADDAIDTALAVARDTLTRYATPDIHNHPAMVEAATALRLAAQALVTALDNAAATR</sequence>
<feature type="compositionally biased region" description="Low complexity" evidence="1">
    <location>
        <begin position="7"/>
        <end position="17"/>
    </location>
</feature>
<organism evidence="2 3">
    <name type="scientific">Streptomyces uncialis</name>
    <dbReference type="NCBI Taxonomy" id="1048205"/>
    <lineage>
        <taxon>Bacteria</taxon>
        <taxon>Bacillati</taxon>
        <taxon>Actinomycetota</taxon>
        <taxon>Actinomycetes</taxon>
        <taxon>Kitasatosporales</taxon>
        <taxon>Streptomycetaceae</taxon>
        <taxon>Streptomyces</taxon>
    </lineage>
</organism>
<gene>
    <name evidence="2" type="ORF">AB852_28370</name>
</gene>
<evidence type="ECO:0000313" key="2">
    <source>
        <dbReference type="EMBL" id="OKH91476.1"/>
    </source>
</evidence>
<feature type="region of interest" description="Disordered" evidence="1">
    <location>
        <begin position="1"/>
        <end position="21"/>
    </location>
</feature>
<reference evidence="2 3" key="1">
    <citation type="submission" date="2015-06" db="EMBL/GenBank/DDBJ databases">
        <title>Cloning and characterization of the uncialamcin biosynthetic gene cluster.</title>
        <authorList>
            <person name="Yan X."/>
            <person name="Huang T."/>
            <person name="Ge H."/>
            <person name="Shen B."/>
        </authorList>
    </citation>
    <scope>NUCLEOTIDE SEQUENCE [LARGE SCALE GENOMIC DNA]</scope>
    <source>
        <strain evidence="2 3">DCA2648</strain>
    </source>
</reference>
<protein>
    <submittedName>
        <fullName evidence="2">Uncharacterized protein</fullName>
    </submittedName>
</protein>
<evidence type="ECO:0000256" key="1">
    <source>
        <dbReference type="SAM" id="MobiDB-lite"/>
    </source>
</evidence>
<name>A0A1Q4V0Z8_9ACTN</name>